<evidence type="ECO:0000256" key="3">
    <source>
        <dbReference type="ARBA" id="ARBA00022833"/>
    </source>
</evidence>
<dbReference type="Gene3D" id="3.30.40.10">
    <property type="entry name" value="Zinc/RING finger domain, C3HC4 (zinc finger)"/>
    <property type="match status" value="1"/>
</dbReference>
<dbReference type="SUPFAM" id="SSF57850">
    <property type="entry name" value="RING/U-box"/>
    <property type="match status" value="1"/>
</dbReference>
<dbReference type="AlphaFoldDB" id="A0A6C0KEL6"/>
<accession>A0A6C0KEL6</accession>
<keyword evidence="1" id="KW-0479">Metal-binding</keyword>
<dbReference type="Pfam" id="PF13639">
    <property type="entry name" value="zf-RING_2"/>
    <property type="match status" value="1"/>
</dbReference>
<dbReference type="InterPro" id="IPR001841">
    <property type="entry name" value="Znf_RING"/>
</dbReference>
<proteinExistence type="predicted"/>
<evidence type="ECO:0000259" key="4">
    <source>
        <dbReference type="PROSITE" id="PS50089"/>
    </source>
</evidence>
<reference evidence="5" key="1">
    <citation type="journal article" date="2020" name="Nature">
        <title>Giant virus diversity and host interactions through global metagenomics.</title>
        <authorList>
            <person name="Schulz F."/>
            <person name="Roux S."/>
            <person name="Paez-Espino D."/>
            <person name="Jungbluth S."/>
            <person name="Walsh D.A."/>
            <person name="Denef V.J."/>
            <person name="McMahon K.D."/>
            <person name="Konstantinidis K.T."/>
            <person name="Eloe-Fadrosh E.A."/>
            <person name="Kyrpides N.C."/>
            <person name="Woyke T."/>
        </authorList>
    </citation>
    <scope>NUCLEOTIDE SEQUENCE</scope>
    <source>
        <strain evidence="5">GVMAG-S-1102244-55</strain>
    </source>
</reference>
<protein>
    <recommendedName>
        <fullName evidence="4">RING-type domain-containing protein</fullName>
    </recommendedName>
</protein>
<dbReference type="PANTHER" id="PTHR23041">
    <property type="entry name" value="RING FINGER DOMAIN-CONTAINING"/>
    <property type="match status" value="1"/>
</dbReference>
<keyword evidence="2" id="KW-0863">Zinc-finger</keyword>
<dbReference type="PROSITE" id="PS00518">
    <property type="entry name" value="ZF_RING_1"/>
    <property type="match status" value="1"/>
</dbReference>
<feature type="domain" description="RING-type" evidence="4">
    <location>
        <begin position="54"/>
        <end position="94"/>
    </location>
</feature>
<dbReference type="SMART" id="SM00184">
    <property type="entry name" value="RING"/>
    <property type="match status" value="1"/>
</dbReference>
<evidence type="ECO:0000256" key="1">
    <source>
        <dbReference type="ARBA" id="ARBA00022723"/>
    </source>
</evidence>
<dbReference type="InterPro" id="IPR017907">
    <property type="entry name" value="Znf_RING_CS"/>
</dbReference>
<sequence length="142" mass="16501">MCKICGETKHEAKECWMRHVTLNNEEWTEDNIGSPLQIDLSKVIKSPVHNNEECPICMEKIEERNCATTSCGHQFCLSCIIKSGRRSNDCPLCRQALSDTTVVRRLFQVPRLNLEQINRETEDIQLPRGRALFARLFVNRRR</sequence>
<dbReference type="GO" id="GO:0008270">
    <property type="term" value="F:zinc ion binding"/>
    <property type="evidence" value="ECO:0007669"/>
    <property type="project" value="UniProtKB-KW"/>
</dbReference>
<dbReference type="InterPro" id="IPR047134">
    <property type="entry name" value="RNF4"/>
</dbReference>
<dbReference type="PANTHER" id="PTHR23041:SF78">
    <property type="entry name" value="E3 UBIQUITIN-PROTEIN LIGASE RNF4"/>
    <property type="match status" value="1"/>
</dbReference>
<evidence type="ECO:0000256" key="2">
    <source>
        <dbReference type="ARBA" id="ARBA00022771"/>
    </source>
</evidence>
<dbReference type="EMBL" id="MN740853">
    <property type="protein sequence ID" value="QHU15207.1"/>
    <property type="molecule type" value="Genomic_DNA"/>
</dbReference>
<keyword evidence="3" id="KW-0862">Zinc</keyword>
<dbReference type="PROSITE" id="PS50089">
    <property type="entry name" value="ZF_RING_2"/>
    <property type="match status" value="1"/>
</dbReference>
<organism evidence="5">
    <name type="scientific">viral metagenome</name>
    <dbReference type="NCBI Taxonomy" id="1070528"/>
    <lineage>
        <taxon>unclassified sequences</taxon>
        <taxon>metagenomes</taxon>
        <taxon>organismal metagenomes</taxon>
    </lineage>
</organism>
<evidence type="ECO:0000313" key="5">
    <source>
        <dbReference type="EMBL" id="QHU15207.1"/>
    </source>
</evidence>
<name>A0A6C0KEL6_9ZZZZ</name>
<dbReference type="InterPro" id="IPR013083">
    <property type="entry name" value="Znf_RING/FYVE/PHD"/>
</dbReference>